<dbReference type="RefSeq" id="WP_254748684.1">
    <property type="nucleotide sequence ID" value="NZ_JANCLV010000003.1"/>
</dbReference>
<gene>
    <name evidence="1" type="ORF">NFC73_06605</name>
</gene>
<dbReference type="InterPro" id="IPR029058">
    <property type="entry name" value="AB_hydrolase_fold"/>
</dbReference>
<comment type="caution">
    <text evidence="1">The sequence shown here is derived from an EMBL/GenBank/DDBJ whole genome shotgun (WGS) entry which is preliminary data.</text>
</comment>
<proteinExistence type="predicted"/>
<accession>A0ABT1LLV6</accession>
<dbReference type="Gene3D" id="3.40.50.1820">
    <property type="entry name" value="alpha/beta hydrolase"/>
    <property type="match status" value="1"/>
</dbReference>
<evidence type="ECO:0000313" key="2">
    <source>
        <dbReference type="Proteomes" id="UP001524318"/>
    </source>
</evidence>
<protein>
    <submittedName>
        <fullName evidence="1">Uncharacterized protein</fullName>
    </submittedName>
</protein>
<dbReference type="Proteomes" id="UP001524318">
    <property type="component" value="Unassembled WGS sequence"/>
</dbReference>
<reference evidence="1 2" key="1">
    <citation type="submission" date="2022-06" db="EMBL/GenBank/DDBJ databases">
        <title>Pseudarthrobacter sp. strain RMG13 Genome sequencing and assembly.</title>
        <authorList>
            <person name="Kim I."/>
        </authorList>
    </citation>
    <scope>NUCLEOTIDE SEQUENCE [LARGE SCALE GENOMIC DNA]</scope>
    <source>
        <strain evidence="1 2">RMG13</strain>
    </source>
</reference>
<sequence length="221" mass="24308">MDSSWTKDVLGEGFEQLELVLTDNEVATLVRYQSGEKLEPDPVAADADVLYLLGWSDCFLQQKLAHFRYRNGARFFALALHNQGRSLRAGNTPGFVAGISRRGTTNTGAPTGGFPVTSAFLKAVFQAQSAVDAGLSIDVPILTPLSTRDHLQPRWTETATEADVAVNVDVVAHRPLSLGNNVTVERIPKAVHDIFLSPAPVRKNAYREMERWLGGYLNRRC</sequence>
<keyword evidence="2" id="KW-1185">Reference proteome</keyword>
<evidence type="ECO:0000313" key="1">
    <source>
        <dbReference type="EMBL" id="MCP8999410.1"/>
    </source>
</evidence>
<dbReference type="EMBL" id="JANCLV010000003">
    <property type="protein sequence ID" value="MCP8999410.1"/>
    <property type="molecule type" value="Genomic_DNA"/>
</dbReference>
<name>A0ABT1LLV6_9MICC</name>
<organism evidence="1 2">
    <name type="scientific">Pseudarthrobacter humi</name>
    <dbReference type="NCBI Taxonomy" id="2952523"/>
    <lineage>
        <taxon>Bacteria</taxon>
        <taxon>Bacillati</taxon>
        <taxon>Actinomycetota</taxon>
        <taxon>Actinomycetes</taxon>
        <taxon>Micrococcales</taxon>
        <taxon>Micrococcaceae</taxon>
        <taxon>Pseudarthrobacter</taxon>
    </lineage>
</organism>